<reference evidence="2 3" key="1">
    <citation type="submission" date="2019-09" db="EMBL/GenBank/DDBJ databases">
        <title>Wenzhouxiangella sp. Genome sequencing and assembly.</title>
        <authorList>
            <person name="Zhang R."/>
        </authorList>
    </citation>
    <scope>NUCLEOTIDE SEQUENCE [LARGE SCALE GENOMIC DNA]</scope>
    <source>
        <strain evidence="2 3">W260</strain>
    </source>
</reference>
<dbReference type="RefSeq" id="WP_150863618.1">
    <property type="nucleotide sequence ID" value="NZ_VYXP01000004.1"/>
</dbReference>
<organism evidence="2 3">
    <name type="scientific">Marinihelvus fidelis</name>
    <dbReference type="NCBI Taxonomy" id="2613842"/>
    <lineage>
        <taxon>Bacteria</taxon>
        <taxon>Pseudomonadati</taxon>
        <taxon>Pseudomonadota</taxon>
        <taxon>Gammaproteobacteria</taxon>
        <taxon>Chromatiales</taxon>
        <taxon>Wenzhouxiangellaceae</taxon>
        <taxon>Marinihelvus</taxon>
    </lineage>
</organism>
<accession>A0A5N0TAX9</accession>
<proteinExistence type="predicted"/>
<keyword evidence="3" id="KW-1185">Reference proteome</keyword>
<dbReference type="InterPro" id="IPR021607">
    <property type="entry name" value="DUF3224"/>
</dbReference>
<dbReference type="EMBL" id="VYXP01000004">
    <property type="protein sequence ID" value="KAA9131828.1"/>
    <property type="molecule type" value="Genomic_DNA"/>
</dbReference>
<dbReference type="SUPFAM" id="SSF159238">
    <property type="entry name" value="SO1590-like"/>
    <property type="match status" value="1"/>
</dbReference>
<dbReference type="Proteomes" id="UP000325372">
    <property type="component" value="Unassembled WGS sequence"/>
</dbReference>
<name>A0A5N0TAX9_9GAMM</name>
<evidence type="ECO:0000256" key="1">
    <source>
        <dbReference type="SAM" id="MobiDB-lite"/>
    </source>
</evidence>
<dbReference type="InterPro" id="IPR023159">
    <property type="entry name" value="SO1590-like_sf"/>
</dbReference>
<dbReference type="Gene3D" id="2.40.350.10">
    <property type="entry name" value="SO1590-like"/>
    <property type="match status" value="1"/>
</dbReference>
<evidence type="ECO:0000313" key="2">
    <source>
        <dbReference type="EMBL" id="KAA9131828.1"/>
    </source>
</evidence>
<comment type="caution">
    <text evidence="2">The sequence shown here is derived from an EMBL/GenBank/DDBJ whole genome shotgun (WGS) entry which is preliminary data.</text>
</comment>
<evidence type="ECO:0000313" key="3">
    <source>
        <dbReference type="Proteomes" id="UP000325372"/>
    </source>
</evidence>
<sequence length="124" mass="13293">MPEVTGPFDVSLEPQPDPEAPAGRMIIRKRYSGAIEGTANGQMISHQVEGGVAIYFAIETFEGSVDGREGGFLLAHRGVMSADRRELDIHVIDGTGTGALEGISGRMDISQAGGEHHYTFDYTL</sequence>
<gene>
    <name evidence="2" type="ORF">F3N42_06510</name>
</gene>
<protein>
    <submittedName>
        <fullName evidence="2">DUF3224 domain-containing protein</fullName>
    </submittedName>
</protein>
<dbReference type="AlphaFoldDB" id="A0A5N0TAX9"/>
<dbReference type="Pfam" id="PF11528">
    <property type="entry name" value="DUF3224"/>
    <property type="match status" value="1"/>
</dbReference>
<feature type="region of interest" description="Disordered" evidence="1">
    <location>
        <begin position="1"/>
        <end position="21"/>
    </location>
</feature>